<sequence length="377" mass="42251">MEGWKHKARTKDADAAIENEGAEAGRGLAEAWQREAGRVVVTALNRTIYRNSNANPSHLLHQSSIIMDCFGSDDDEDSGSITQRDASCGICSFHPHTEASLITHVRNSLALTESSILDPSIDARNVRVQRADRVLHAIDQFCMTRHWMMHIGPEKGDILTGSLREFIDARMSSQPSPETSLVIVELGSYCGYSSILMAKECLVSYGNKLDFKLITMEINPEYVSIAREMIRLSGFDDVITILEISYNGHDTNVVPLLQEEMKPKCNEKQQDFSEESTIDLLFIDHDKDSYKSDLMKLEAAGFLRCGTRVIADNVIFAQIDDYLEYVKRRQEDGVVKTTTVSCHVEYSNDESSFVSAADENLESFVDGIEITDYLIDP</sequence>
<reference evidence="7 8" key="1">
    <citation type="journal article" date="2020" name="G3 (Bethesda)">
        <title>Improved Reference Genome for Cyclotella cryptica CCMP332, a Model for Cell Wall Morphogenesis, Salinity Adaptation, and Lipid Production in Diatoms (Bacillariophyta).</title>
        <authorList>
            <person name="Roberts W.R."/>
            <person name="Downey K.M."/>
            <person name="Ruck E.C."/>
            <person name="Traller J.C."/>
            <person name="Alverson A.J."/>
        </authorList>
    </citation>
    <scope>NUCLEOTIDE SEQUENCE [LARGE SCALE GENOMIC DNA]</scope>
    <source>
        <strain evidence="7 8">CCMP332</strain>
    </source>
</reference>
<proteinExistence type="inferred from homology"/>
<keyword evidence="2" id="KW-0489">Methyltransferase</keyword>
<evidence type="ECO:0000256" key="1">
    <source>
        <dbReference type="ARBA" id="ARBA00012880"/>
    </source>
</evidence>
<keyword evidence="4" id="KW-0949">S-adenosyl-L-methionine</keyword>
<evidence type="ECO:0000256" key="5">
    <source>
        <dbReference type="ARBA" id="ARBA00022939"/>
    </source>
</evidence>
<dbReference type="Gene3D" id="3.40.50.150">
    <property type="entry name" value="Vaccinia Virus protein VP39"/>
    <property type="match status" value="1"/>
</dbReference>
<keyword evidence="8" id="KW-1185">Reference proteome</keyword>
<dbReference type="GO" id="GO:0016206">
    <property type="term" value="F:catechol O-methyltransferase activity"/>
    <property type="evidence" value="ECO:0007669"/>
    <property type="project" value="UniProtKB-EC"/>
</dbReference>
<dbReference type="EMBL" id="JABMIG020000073">
    <property type="protein sequence ID" value="KAL3795255.1"/>
    <property type="molecule type" value="Genomic_DNA"/>
</dbReference>
<comment type="similarity">
    <text evidence="6">Belongs to the class I-like SAM-binding methyltransferase superfamily. Cation-dependent O-methyltransferase family.</text>
</comment>
<keyword evidence="3" id="KW-0808">Transferase</keyword>
<dbReference type="PANTHER" id="PTHR43836:SF2">
    <property type="entry name" value="CATECHOL O-METHYLTRANSFERASE 1-RELATED"/>
    <property type="match status" value="1"/>
</dbReference>
<evidence type="ECO:0000313" key="8">
    <source>
        <dbReference type="Proteomes" id="UP001516023"/>
    </source>
</evidence>
<name>A0ABD3QAS2_9STRA</name>
<evidence type="ECO:0000256" key="6">
    <source>
        <dbReference type="ARBA" id="ARBA00023453"/>
    </source>
</evidence>
<dbReference type="InterPro" id="IPR029063">
    <property type="entry name" value="SAM-dependent_MTases_sf"/>
</dbReference>
<dbReference type="PROSITE" id="PS51682">
    <property type="entry name" value="SAM_OMT_I"/>
    <property type="match status" value="1"/>
</dbReference>
<dbReference type="GO" id="GO:0032259">
    <property type="term" value="P:methylation"/>
    <property type="evidence" value="ECO:0007669"/>
    <property type="project" value="UniProtKB-KW"/>
</dbReference>
<evidence type="ECO:0000313" key="7">
    <source>
        <dbReference type="EMBL" id="KAL3795255.1"/>
    </source>
</evidence>
<dbReference type="Proteomes" id="UP001516023">
    <property type="component" value="Unassembled WGS sequence"/>
</dbReference>
<evidence type="ECO:0000256" key="4">
    <source>
        <dbReference type="ARBA" id="ARBA00022691"/>
    </source>
</evidence>
<evidence type="ECO:0000256" key="2">
    <source>
        <dbReference type="ARBA" id="ARBA00022603"/>
    </source>
</evidence>
<protein>
    <recommendedName>
        <fullName evidence="1">catechol O-methyltransferase</fullName>
        <ecNumber evidence="1">2.1.1.6</ecNumber>
    </recommendedName>
</protein>
<evidence type="ECO:0000256" key="3">
    <source>
        <dbReference type="ARBA" id="ARBA00022679"/>
    </source>
</evidence>
<accession>A0ABD3QAS2</accession>
<organism evidence="7 8">
    <name type="scientific">Cyclotella cryptica</name>
    <dbReference type="NCBI Taxonomy" id="29204"/>
    <lineage>
        <taxon>Eukaryota</taxon>
        <taxon>Sar</taxon>
        <taxon>Stramenopiles</taxon>
        <taxon>Ochrophyta</taxon>
        <taxon>Bacillariophyta</taxon>
        <taxon>Coscinodiscophyceae</taxon>
        <taxon>Thalassiosirophycidae</taxon>
        <taxon>Stephanodiscales</taxon>
        <taxon>Stephanodiscaceae</taxon>
        <taxon>Cyclotella</taxon>
    </lineage>
</organism>
<dbReference type="GO" id="GO:0006584">
    <property type="term" value="P:catecholamine metabolic process"/>
    <property type="evidence" value="ECO:0007669"/>
    <property type="project" value="UniProtKB-KW"/>
</dbReference>
<dbReference type="Pfam" id="PF01596">
    <property type="entry name" value="Methyltransf_3"/>
    <property type="match status" value="1"/>
</dbReference>
<gene>
    <name evidence="7" type="ORF">HJC23_008340</name>
</gene>
<dbReference type="EC" id="2.1.1.6" evidence="1"/>
<keyword evidence="5" id="KW-0128">Catecholamine metabolism</keyword>
<dbReference type="AlphaFoldDB" id="A0ABD3QAS2"/>
<dbReference type="InterPro" id="IPR002935">
    <property type="entry name" value="SAM_O-MeTrfase"/>
</dbReference>
<dbReference type="PANTHER" id="PTHR43836">
    <property type="entry name" value="CATECHOL O-METHYLTRANSFERASE 1-RELATED"/>
    <property type="match status" value="1"/>
</dbReference>
<comment type="caution">
    <text evidence="7">The sequence shown here is derived from an EMBL/GenBank/DDBJ whole genome shotgun (WGS) entry which is preliminary data.</text>
</comment>
<dbReference type="SUPFAM" id="SSF53335">
    <property type="entry name" value="S-adenosyl-L-methionine-dependent methyltransferases"/>
    <property type="match status" value="1"/>
</dbReference>